<feature type="transmembrane region" description="Helical" evidence="1">
    <location>
        <begin position="42"/>
        <end position="67"/>
    </location>
</feature>
<keyword evidence="1" id="KW-0472">Membrane</keyword>
<comment type="caution">
    <text evidence="2">The sequence shown here is derived from an EMBL/GenBank/DDBJ whole genome shotgun (WGS) entry which is preliminary data.</text>
</comment>
<evidence type="ECO:0000313" key="3">
    <source>
        <dbReference type="Proteomes" id="UP000823521"/>
    </source>
</evidence>
<evidence type="ECO:0000313" key="2">
    <source>
        <dbReference type="EMBL" id="MBO4207937.1"/>
    </source>
</evidence>
<keyword evidence="1" id="KW-0812">Transmembrane</keyword>
<gene>
    <name evidence="2" type="ORF">GSF22_18275</name>
</gene>
<dbReference type="RefSeq" id="WP_208814849.1">
    <property type="nucleotide sequence ID" value="NZ_WVUH01000156.1"/>
</dbReference>
<name>A0ABS3VTR4_MICEH</name>
<dbReference type="EMBL" id="WVUH01000156">
    <property type="protein sequence ID" value="MBO4207937.1"/>
    <property type="molecule type" value="Genomic_DNA"/>
</dbReference>
<accession>A0ABS3VTR4</accession>
<feature type="transmembrane region" description="Helical" evidence="1">
    <location>
        <begin position="12"/>
        <end position="36"/>
    </location>
</feature>
<keyword evidence="1" id="KW-1133">Transmembrane helix</keyword>
<evidence type="ECO:0000256" key="1">
    <source>
        <dbReference type="SAM" id="Phobius"/>
    </source>
</evidence>
<organism evidence="2 3">
    <name type="scientific">Micromonospora echinofusca</name>
    <dbReference type="NCBI Taxonomy" id="47858"/>
    <lineage>
        <taxon>Bacteria</taxon>
        <taxon>Bacillati</taxon>
        <taxon>Actinomycetota</taxon>
        <taxon>Actinomycetes</taxon>
        <taxon>Micromonosporales</taxon>
        <taxon>Micromonosporaceae</taxon>
        <taxon>Micromonospora</taxon>
    </lineage>
</organism>
<keyword evidence="3" id="KW-1185">Reference proteome</keyword>
<proteinExistence type="predicted"/>
<sequence length="113" mass="11065">MTRDECVRMSGVAVLSIGPVVVGVLTLAGVITFGGWGEGTLASRLICGGLFTVLGLIGLVGAAGTLIHGPGPVAPETTVRLSGPEAEAMDAFGTGLYGSGGGGRGQHPGVGEF</sequence>
<dbReference type="Proteomes" id="UP000823521">
    <property type="component" value="Unassembled WGS sequence"/>
</dbReference>
<protein>
    <submittedName>
        <fullName evidence="2">Uncharacterized protein</fullName>
    </submittedName>
</protein>
<reference evidence="2 3" key="1">
    <citation type="submission" date="2019-12" db="EMBL/GenBank/DDBJ databases">
        <title>Whole genome sequencing of endophytic Actinobacterium Micromonospora sp. MPMI6T.</title>
        <authorList>
            <person name="Evv R."/>
            <person name="Podile A.R."/>
        </authorList>
    </citation>
    <scope>NUCLEOTIDE SEQUENCE [LARGE SCALE GENOMIC DNA]</scope>
    <source>
        <strain evidence="2 3">MPMI6</strain>
    </source>
</reference>